<dbReference type="RefSeq" id="WP_209037966.1">
    <property type="nucleotide sequence ID" value="NZ_JAATJH010000006.1"/>
</dbReference>
<gene>
    <name evidence="3" type="ORF">GGR27_003284</name>
</gene>
<dbReference type="EMBL" id="JAATJH010000006">
    <property type="protein sequence ID" value="NJC27766.1"/>
    <property type="molecule type" value="Genomic_DNA"/>
</dbReference>
<dbReference type="Proteomes" id="UP000770785">
    <property type="component" value="Unassembled WGS sequence"/>
</dbReference>
<organism evidence="3 4">
    <name type="scientific">Neolewinella antarctica</name>
    <dbReference type="NCBI Taxonomy" id="442734"/>
    <lineage>
        <taxon>Bacteria</taxon>
        <taxon>Pseudomonadati</taxon>
        <taxon>Bacteroidota</taxon>
        <taxon>Saprospiria</taxon>
        <taxon>Saprospirales</taxon>
        <taxon>Lewinellaceae</taxon>
        <taxon>Neolewinella</taxon>
    </lineage>
</organism>
<name>A0ABX0XEU7_9BACT</name>
<feature type="domain" description="PPC" evidence="2">
    <location>
        <begin position="21"/>
        <end position="152"/>
    </location>
</feature>
<dbReference type="PROSITE" id="PS51742">
    <property type="entry name" value="PPC"/>
    <property type="match status" value="1"/>
</dbReference>
<dbReference type="PANTHER" id="PTHR34988">
    <property type="entry name" value="PROTEIN, PUTATIVE-RELATED"/>
    <property type="match status" value="1"/>
</dbReference>
<dbReference type="CDD" id="cd11378">
    <property type="entry name" value="DUF296"/>
    <property type="match status" value="1"/>
</dbReference>
<sequence length="154" mass="16703">MHRFPLLILLMLALSNCTPTPAPMKIHALRLLPGQDLKQEIQAYVERNGIEAGFVQTCVGSLTDWHLRFANAPAGTTGTGHFEIVSLVGLVSTHGTHLHVSVSDSLGRVTGGHLLDGNVVYTTAEIVIGESLDHVFQRANDGSTPYKELRVDPR</sequence>
<dbReference type="Pfam" id="PF03479">
    <property type="entry name" value="PCC"/>
    <property type="match status" value="1"/>
</dbReference>
<evidence type="ECO:0000313" key="3">
    <source>
        <dbReference type="EMBL" id="NJC27766.1"/>
    </source>
</evidence>
<keyword evidence="1" id="KW-0732">Signal</keyword>
<dbReference type="Gene3D" id="3.30.1330.80">
    <property type="entry name" value="Hypothetical protein, similar to alpha- acetolactate decarboxylase, domain 2"/>
    <property type="match status" value="1"/>
</dbReference>
<accession>A0ABX0XEU7</accession>
<evidence type="ECO:0000313" key="4">
    <source>
        <dbReference type="Proteomes" id="UP000770785"/>
    </source>
</evidence>
<dbReference type="InterPro" id="IPR005175">
    <property type="entry name" value="PPC_dom"/>
</dbReference>
<feature type="chain" id="PRO_5047189947" description="PPC domain-containing protein" evidence="1">
    <location>
        <begin position="23"/>
        <end position="154"/>
    </location>
</feature>
<feature type="signal peptide" evidence="1">
    <location>
        <begin position="1"/>
        <end position="22"/>
    </location>
</feature>
<keyword evidence="4" id="KW-1185">Reference proteome</keyword>
<protein>
    <recommendedName>
        <fullName evidence="2">PPC domain-containing protein</fullName>
    </recommendedName>
</protein>
<dbReference type="SUPFAM" id="SSF117856">
    <property type="entry name" value="AF0104/ALDC/Ptd012-like"/>
    <property type="match status" value="1"/>
</dbReference>
<proteinExistence type="predicted"/>
<comment type="caution">
    <text evidence="3">The sequence shown here is derived from an EMBL/GenBank/DDBJ whole genome shotgun (WGS) entry which is preliminary data.</text>
</comment>
<reference evidence="3 4" key="1">
    <citation type="submission" date="2020-03" db="EMBL/GenBank/DDBJ databases">
        <title>Genomic Encyclopedia of Type Strains, Phase IV (KMG-IV): sequencing the most valuable type-strain genomes for metagenomic binning, comparative biology and taxonomic classification.</title>
        <authorList>
            <person name="Goeker M."/>
        </authorList>
    </citation>
    <scope>NUCLEOTIDE SEQUENCE [LARGE SCALE GENOMIC DNA]</scope>
    <source>
        <strain evidence="3 4">DSM 105096</strain>
    </source>
</reference>
<evidence type="ECO:0000259" key="2">
    <source>
        <dbReference type="PROSITE" id="PS51742"/>
    </source>
</evidence>
<dbReference type="PANTHER" id="PTHR34988:SF1">
    <property type="entry name" value="DNA-BINDING PROTEIN"/>
    <property type="match status" value="1"/>
</dbReference>
<evidence type="ECO:0000256" key="1">
    <source>
        <dbReference type="SAM" id="SignalP"/>
    </source>
</evidence>